<dbReference type="GeneID" id="28494772"/>
<dbReference type="EMBL" id="CP015520">
    <property type="protein sequence ID" value="ANF21963.1"/>
    <property type="molecule type" value="Genomic_DNA"/>
</dbReference>
<dbReference type="OrthoDB" id="95899at2157"/>
<name>A0A172WEW4_9EURY</name>
<evidence type="ECO:0000313" key="1">
    <source>
        <dbReference type="EMBL" id="ANF21963.1"/>
    </source>
</evidence>
<evidence type="ECO:0000313" key="2">
    <source>
        <dbReference type="Proteomes" id="UP000076969"/>
    </source>
</evidence>
<dbReference type="Proteomes" id="UP000076969">
    <property type="component" value="Chromosome"/>
</dbReference>
<proteinExistence type="predicted"/>
<protein>
    <submittedName>
        <fullName evidence="1">Uncharacterized protein</fullName>
    </submittedName>
</protein>
<dbReference type="KEGG" id="tpie:A7C91_01220"/>
<gene>
    <name evidence="1" type="ORF">A7C91_01220</name>
</gene>
<dbReference type="AlphaFoldDB" id="A0A172WEW4"/>
<reference evidence="2" key="1">
    <citation type="journal article" date="2016" name="Syst. Appl. Microbiol.">
        <title>Thermococcus piezophilus sp. nov., a novel hyperthermophilic and piezophilic archaeon with a broad pressure range for growth, isolated from a deepest hydrothermal vent at the Mid-Cayman Rise.</title>
        <authorList>
            <person name="Dalmasso C."/>
            <person name="Oger P."/>
            <person name="Selva G."/>
            <person name="Courtine D."/>
            <person name="L'Haridon S."/>
            <person name="Garlaschelli A."/>
            <person name="Roussel E."/>
            <person name="Miyazaki J."/>
            <person name="Reveillaud J."/>
            <person name="Jebbar M."/>
            <person name="Takai K."/>
            <person name="Maignien L."/>
            <person name="Alain K."/>
        </authorList>
    </citation>
    <scope>NUCLEOTIDE SEQUENCE [LARGE SCALE GENOMIC DNA]</scope>
    <source>
        <strain evidence="2">CDGS</strain>
    </source>
</reference>
<sequence>MLSFGELKGDLRSENWTDQVGLKVEGYVYSLEGNMAESDAKALVLFYPERLVHEVYLRLKKTLLDNGWAERDCVELPSHDGMRHLLANDLFESSGKATYIEVLRYGDMDVMIIIYGEKLSVKGAAKAIWRK</sequence>
<dbReference type="RefSeq" id="WP_068664193.1">
    <property type="nucleotide sequence ID" value="NZ_CP015520.1"/>
</dbReference>
<accession>A0A172WEW4</accession>
<organism evidence="1 2">
    <name type="scientific">Thermococcus piezophilus</name>
    <dbReference type="NCBI Taxonomy" id="1712654"/>
    <lineage>
        <taxon>Archaea</taxon>
        <taxon>Methanobacteriati</taxon>
        <taxon>Methanobacteriota</taxon>
        <taxon>Thermococci</taxon>
        <taxon>Thermococcales</taxon>
        <taxon>Thermococcaceae</taxon>
        <taxon>Thermococcus</taxon>
    </lineage>
</organism>
<keyword evidence="2" id="KW-1185">Reference proteome</keyword>